<dbReference type="Pfam" id="PF01408">
    <property type="entry name" value="GFO_IDH_MocA"/>
    <property type="match status" value="1"/>
</dbReference>
<evidence type="ECO:0000256" key="1">
    <source>
        <dbReference type="ARBA" id="ARBA00010928"/>
    </source>
</evidence>
<dbReference type="Proteomes" id="UP000433071">
    <property type="component" value="Unassembled WGS sequence"/>
</dbReference>
<keyword evidence="6" id="KW-1185">Reference proteome</keyword>
<dbReference type="Pfam" id="PF02894">
    <property type="entry name" value="GFO_IDH_MocA_C"/>
    <property type="match status" value="1"/>
</dbReference>
<evidence type="ECO:0000313" key="5">
    <source>
        <dbReference type="EMBL" id="MTH67317.1"/>
    </source>
</evidence>
<dbReference type="EMBL" id="WMLB01000008">
    <property type="protein sequence ID" value="MTH67317.1"/>
    <property type="molecule type" value="Genomic_DNA"/>
</dbReference>
<dbReference type="InterPro" id="IPR000683">
    <property type="entry name" value="Gfo/Idh/MocA-like_OxRdtase_N"/>
</dbReference>
<dbReference type="OrthoDB" id="256869at2"/>
<organism evidence="5 6">
    <name type="scientific">Agromyces bracchium</name>
    <dbReference type="NCBI Taxonomy" id="88376"/>
    <lineage>
        <taxon>Bacteria</taxon>
        <taxon>Bacillati</taxon>
        <taxon>Actinomycetota</taxon>
        <taxon>Actinomycetes</taxon>
        <taxon>Micrococcales</taxon>
        <taxon>Microbacteriaceae</taxon>
        <taxon>Agromyces</taxon>
    </lineage>
</organism>
<evidence type="ECO:0000256" key="2">
    <source>
        <dbReference type="ARBA" id="ARBA00023002"/>
    </source>
</evidence>
<evidence type="ECO:0000313" key="6">
    <source>
        <dbReference type="Proteomes" id="UP000433071"/>
    </source>
</evidence>
<sequence>MRVGLVGYGFGGRYFHAPLIAALDGVEFAGVVTRSPDRRSELTGDLGVSAPPAFDSVADLVAAGVDLVTVSIPPESRGPVVRELLDAGVAVVSDKPFAMTFDDARSLADNAASRGVPLTVFHNRRWDSEALTVARAVADGLVGDIRTCESNLDRWEPWVAETSTGGGYLLDLGSHLVDQVREVFGPVARVLAVIDRTPGLPLETGFLLVLEHESGLRTRVTANCVQAAEYPRFRLTGSAGTLVLEGLDVQTEQVLGGMSPNDDIWGLEPAHRAGILHRPDGTLETVARERGDWSAFYRGTMDALRTGAPLPVSIDGALATLAILEAAIESDRTGGWVVPRA</sequence>
<dbReference type="GO" id="GO:0016491">
    <property type="term" value="F:oxidoreductase activity"/>
    <property type="evidence" value="ECO:0007669"/>
    <property type="project" value="UniProtKB-KW"/>
</dbReference>
<comment type="caution">
    <text evidence="5">The sequence shown here is derived from an EMBL/GenBank/DDBJ whole genome shotgun (WGS) entry which is preliminary data.</text>
</comment>
<evidence type="ECO:0000259" key="4">
    <source>
        <dbReference type="Pfam" id="PF02894"/>
    </source>
</evidence>
<dbReference type="SUPFAM" id="SSF51735">
    <property type="entry name" value="NAD(P)-binding Rossmann-fold domains"/>
    <property type="match status" value="1"/>
</dbReference>
<feature type="domain" description="Gfo/Idh/MocA-like oxidoreductase C-terminal" evidence="4">
    <location>
        <begin position="136"/>
        <end position="337"/>
    </location>
</feature>
<dbReference type="InterPro" id="IPR036291">
    <property type="entry name" value="NAD(P)-bd_dom_sf"/>
</dbReference>
<dbReference type="Gene3D" id="3.40.50.720">
    <property type="entry name" value="NAD(P)-binding Rossmann-like Domain"/>
    <property type="match status" value="1"/>
</dbReference>
<feature type="domain" description="Gfo/Idh/MocA-like oxidoreductase N-terminal" evidence="3">
    <location>
        <begin position="1"/>
        <end position="122"/>
    </location>
</feature>
<evidence type="ECO:0000259" key="3">
    <source>
        <dbReference type="Pfam" id="PF01408"/>
    </source>
</evidence>
<gene>
    <name evidence="5" type="ORF">GJ743_02895</name>
</gene>
<dbReference type="InterPro" id="IPR004104">
    <property type="entry name" value="Gfo/Idh/MocA-like_OxRdtase_C"/>
</dbReference>
<dbReference type="RefSeq" id="WP_155050442.1">
    <property type="nucleotide sequence ID" value="NZ_BAAAIB010000016.1"/>
</dbReference>
<dbReference type="AlphaFoldDB" id="A0A6I3M5A3"/>
<dbReference type="GO" id="GO:0000166">
    <property type="term" value="F:nucleotide binding"/>
    <property type="evidence" value="ECO:0007669"/>
    <property type="project" value="InterPro"/>
</dbReference>
<comment type="similarity">
    <text evidence="1">Belongs to the Gfo/Idh/MocA family.</text>
</comment>
<dbReference type="SUPFAM" id="SSF55347">
    <property type="entry name" value="Glyceraldehyde-3-phosphate dehydrogenase-like, C-terminal domain"/>
    <property type="match status" value="1"/>
</dbReference>
<accession>A0A6I3M5A3</accession>
<keyword evidence="2" id="KW-0560">Oxidoreductase</keyword>
<dbReference type="Gene3D" id="3.30.360.10">
    <property type="entry name" value="Dihydrodipicolinate Reductase, domain 2"/>
    <property type="match status" value="1"/>
</dbReference>
<dbReference type="InterPro" id="IPR051317">
    <property type="entry name" value="Gfo/Idh/MocA_oxidoreduct"/>
</dbReference>
<reference evidence="5 6" key="1">
    <citation type="submission" date="2019-11" db="EMBL/GenBank/DDBJ databases">
        <title>Agromyces kandeliae sp. nov., isolated from mangrove soil.</title>
        <authorList>
            <person name="Wang R."/>
        </authorList>
    </citation>
    <scope>NUCLEOTIDE SEQUENCE [LARGE SCALE GENOMIC DNA]</scope>
    <source>
        <strain evidence="5 6">JCM 11433</strain>
    </source>
</reference>
<name>A0A6I3M5A3_9MICO</name>
<dbReference type="PANTHER" id="PTHR43708">
    <property type="entry name" value="CONSERVED EXPRESSED OXIDOREDUCTASE (EUROFUNG)"/>
    <property type="match status" value="1"/>
</dbReference>
<dbReference type="PANTHER" id="PTHR43708:SF5">
    <property type="entry name" value="CONSERVED EXPRESSED OXIDOREDUCTASE (EUROFUNG)-RELATED"/>
    <property type="match status" value="1"/>
</dbReference>
<protein>
    <submittedName>
        <fullName evidence="5">Gfo/Idh/MocA family oxidoreductase</fullName>
    </submittedName>
</protein>
<proteinExistence type="inferred from homology"/>